<dbReference type="Pfam" id="PF11716">
    <property type="entry name" value="MDMPI_N"/>
    <property type="match status" value="1"/>
</dbReference>
<feature type="domain" description="Mycothiol-dependent maleylpyruvate isomerase metal-binding" evidence="2">
    <location>
        <begin position="72"/>
        <end position="221"/>
    </location>
</feature>
<dbReference type="HOGENOM" id="CLU_088949_0_0_11"/>
<organism evidence="3 4">
    <name type="scientific">Streptomyces avermitilis (strain ATCC 31267 / DSM 46492 / JCM 5070 / NBRC 14893 / NCIMB 12804 / NRRL 8165 / MA-4680)</name>
    <dbReference type="NCBI Taxonomy" id="227882"/>
    <lineage>
        <taxon>Bacteria</taxon>
        <taxon>Bacillati</taxon>
        <taxon>Actinomycetota</taxon>
        <taxon>Actinomycetes</taxon>
        <taxon>Kitasatosporales</taxon>
        <taxon>Streptomycetaceae</taxon>
        <taxon>Streptomyces</taxon>
    </lineage>
</organism>
<dbReference type="InterPro" id="IPR024344">
    <property type="entry name" value="MDMPI_metal-binding"/>
</dbReference>
<proteinExistence type="predicted"/>
<dbReference type="SUPFAM" id="SSF109854">
    <property type="entry name" value="DinB/YfiT-like putative metalloenzymes"/>
    <property type="match status" value="1"/>
</dbReference>
<dbReference type="eggNOG" id="ENOG50320A4">
    <property type="taxonomic scope" value="Bacteria"/>
</dbReference>
<reference evidence="3 4" key="1">
    <citation type="journal article" date="2001" name="Proc. Natl. Acad. Sci. U.S.A.">
        <title>Genome sequence of an industrial microorganism Streptomyces avermitilis: deducing the ability of producing secondary metabolites.</title>
        <authorList>
            <person name="Omura S."/>
            <person name="Ikeda H."/>
            <person name="Ishikawa J."/>
            <person name="Hanamoto A."/>
            <person name="Takahashi C."/>
            <person name="Shinose M."/>
            <person name="Takahashi Y."/>
            <person name="Horikawa H."/>
            <person name="Nakazawa H."/>
            <person name="Osonoe T."/>
            <person name="Kikuchi H."/>
            <person name="Shiba T."/>
            <person name="Sakaki Y."/>
            <person name="Hattori M."/>
        </authorList>
    </citation>
    <scope>NUCLEOTIDE SEQUENCE [LARGE SCALE GENOMIC DNA]</scope>
    <source>
        <strain evidence="4">ATCC 31267 / DSM 46492 / JCM 5070 / NBRC 14893 / NCIMB 12804 / NRRL 8165 / MA-4680</strain>
    </source>
</reference>
<dbReference type="InterPro" id="IPR034660">
    <property type="entry name" value="DinB/YfiT-like"/>
</dbReference>
<reference evidence="3 4" key="2">
    <citation type="journal article" date="2003" name="Nat. Biotechnol.">
        <title>Complete genome sequence and comparative analysis of the industrial microorganism Streptomyces avermitilis.</title>
        <authorList>
            <person name="Ikeda H."/>
            <person name="Ishikawa J."/>
            <person name="Hanamoto A."/>
            <person name="Shinose M."/>
            <person name="Kikuchi H."/>
            <person name="Shiba T."/>
            <person name="Sakaki Y."/>
            <person name="Hattori M."/>
            <person name="Omura S."/>
        </authorList>
    </citation>
    <scope>NUCLEOTIDE SEQUENCE [LARGE SCALE GENOMIC DNA]</scope>
    <source>
        <strain evidence="4">ATCC 31267 / DSM 46492 / JCM 5070 / NBRC 14893 / NCIMB 12804 / NRRL 8165 / MA-4680</strain>
    </source>
</reference>
<sequence length="273" mass="29294">MHNPPARRPTSRPGTRDQAHLFPCHARPTQRAQLGLHQLPHPHGSPLKSADQSLAATESPYTLRMIREAYLQGAAAAADLMGRPSVAAAWNEPSVLPGYRVAGLCGHLARNIVLVEPLLAAPAGGAHPIPLLDHYTGDDWLDADPQSGEHLAIRERGKKAAADGPESLAERVSGAVSRLNRAIPAQPADRVVDLPGMWSLTLDDFLLTRLVEVVVHCDDVAVSVGVPTPELPTAYYEETIALLSRLAMRRHGPIALVRALSRSERAPGTISAF</sequence>
<dbReference type="AlphaFoldDB" id="Q79ZQ0"/>
<dbReference type="KEGG" id="sma:SAVERM_850"/>
<reference evidence="3 4" key="3">
    <citation type="journal article" date="2014" name="J. Ind. Microbiol. Biotechnol.">
        <title>Genome mining of the Streptomyces avermitilis genome and development of genome-minimized hosts for heterologous expression of biosynthetic gene clusters.</title>
        <authorList>
            <person name="Ikeda H."/>
            <person name="Shin-ya K."/>
            <person name="Omura S."/>
        </authorList>
    </citation>
    <scope>NUCLEOTIDE SEQUENCE [LARGE SCALE GENOMIC DNA]</scope>
    <source>
        <strain evidence="4">ATCC 31267 / DSM 46492 / JCM 5070 / NBRC 14893 / NCIMB 12804 / NRRL 8165 / MA-4680</strain>
    </source>
</reference>
<dbReference type="GO" id="GO:0046872">
    <property type="term" value="F:metal ion binding"/>
    <property type="evidence" value="ECO:0007669"/>
    <property type="project" value="InterPro"/>
</dbReference>
<feature type="region of interest" description="Disordered" evidence="1">
    <location>
        <begin position="1"/>
        <end position="20"/>
    </location>
</feature>
<dbReference type="Proteomes" id="UP000000428">
    <property type="component" value="Chromosome"/>
</dbReference>
<dbReference type="Gene3D" id="1.20.120.450">
    <property type="entry name" value="dinb family like domain"/>
    <property type="match status" value="1"/>
</dbReference>
<name>Q79ZQ0_STRAW</name>
<protein>
    <recommendedName>
        <fullName evidence="2">Mycothiol-dependent maleylpyruvate isomerase metal-binding domain-containing protein</fullName>
    </recommendedName>
</protein>
<gene>
    <name evidence="3" type="ORF">SAVERM_850</name>
</gene>
<keyword evidence="4" id="KW-1185">Reference proteome</keyword>
<evidence type="ECO:0000313" key="4">
    <source>
        <dbReference type="Proteomes" id="UP000000428"/>
    </source>
</evidence>
<evidence type="ECO:0000259" key="2">
    <source>
        <dbReference type="Pfam" id="PF11716"/>
    </source>
</evidence>
<evidence type="ECO:0000313" key="3">
    <source>
        <dbReference type="EMBL" id="BAC68560.1"/>
    </source>
</evidence>
<dbReference type="EMBL" id="BA000030">
    <property type="protein sequence ID" value="BAC68560.1"/>
    <property type="molecule type" value="Genomic_DNA"/>
</dbReference>
<accession>Q79ZQ0</accession>
<evidence type="ECO:0000256" key="1">
    <source>
        <dbReference type="SAM" id="MobiDB-lite"/>
    </source>
</evidence>